<dbReference type="Gene3D" id="1.25.40.20">
    <property type="entry name" value="Ankyrin repeat-containing domain"/>
    <property type="match status" value="2"/>
</dbReference>
<dbReference type="SMART" id="SM00248">
    <property type="entry name" value="ANK"/>
    <property type="match status" value="5"/>
</dbReference>
<feature type="domain" description="Ubiquitin-like" evidence="4">
    <location>
        <begin position="1"/>
        <end position="57"/>
    </location>
</feature>
<dbReference type="CDD" id="cd17039">
    <property type="entry name" value="Ubl_ubiquitin_like"/>
    <property type="match status" value="1"/>
</dbReference>
<dbReference type="PANTHER" id="PTHR24166:SF48">
    <property type="entry name" value="PROTEIN VAPYRIN"/>
    <property type="match status" value="1"/>
</dbReference>
<evidence type="ECO:0000259" key="4">
    <source>
        <dbReference type="PROSITE" id="PS50053"/>
    </source>
</evidence>
<keyword evidence="6" id="KW-1185">Reference proteome</keyword>
<gene>
    <name evidence="5" type="primary">TANC2</name>
    <name evidence="5" type="ORF">SNAT2548_LOCUS1841</name>
</gene>
<dbReference type="InterPro" id="IPR029071">
    <property type="entry name" value="Ubiquitin-like_domsf"/>
</dbReference>
<sequence length="271" mass="29700">MIRVWRVSGQELTSMAQEQVRDVGTLKGCLSRLHGFPPRLQQLLHDGRILEDAEALTAPVDVQLLLKPILHGEAVLDDELFDAIRHGHVDTVRVLLTADVHNKLGGLYPFSEQSRLALVEAVDIDSDAHHVEIVRALLEAAADANLRDRRGKAALTSASQRGHLEIVQLLLQNGAAKDMRDSFGSTALILASSYGHLEVVRLLLQAQANLELDNNHGENPLLRACTYGHLEVARALLEAGADKGYCNRDGDTPLGAAAFENWVWTVRIGKE</sequence>
<dbReference type="SUPFAM" id="SSF54236">
    <property type="entry name" value="Ubiquitin-like"/>
    <property type="match status" value="1"/>
</dbReference>
<comment type="caution">
    <text evidence="5">The sequence shown here is derived from an EMBL/GenBank/DDBJ whole genome shotgun (WGS) entry which is preliminary data.</text>
</comment>
<dbReference type="PANTHER" id="PTHR24166">
    <property type="entry name" value="ROLLING PEBBLES, ISOFORM B"/>
    <property type="match status" value="1"/>
</dbReference>
<dbReference type="OrthoDB" id="9995210at2759"/>
<accession>A0A812HQW4</accession>
<dbReference type="PROSITE" id="PS50088">
    <property type="entry name" value="ANK_REPEAT"/>
    <property type="match status" value="3"/>
</dbReference>
<evidence type="ECO:0000256" key="2">
    <source>
        <dbReference type="ARBA" id="ARBA00023043"/>
    </source>
</evidence>
<evidence type="ECO:0000256" key="1">
    <source>
        <dbReference type="ARBA" id="ARBA00022737"/>
    </source>
</evidence>
<name>A0A812HQW4_9DINO</name>
<dbReference type="Proteomes" id="UP000604046">
    <property type="component" value="Unassembled WGS sequence"/>
</dbReference>
<evidence type="ECO:0000313" key="5">
    <source>
        <dbReference type="EMBL" id="CAE6958332.1"/>
    </source>
</evidence>
<dbReference type="InterPro" id="IPR036770">
    <property type="entry name" value="Ankyrin_rpt-contain_sf"/>
</dbReference>
<evidence type="ECO:0000256" key="3">
    <source>
        <dbReference type="PROSITE-ProRule" id="PRU00023"/>
    </source>
</evidence>
<feature type="repeat" description="ANK" evidence="3">
    <location>
        <begin position="150"/>
        <end position="182"/>
    </location>
</feature>
<keyword evidence="1" id="KW-0677">Repeat</keyword>
<dbReference type="InterPro" id="IPR002110">
    <property type="entry name" value="Ankyrin_rpt"/>
</dbReference>
<reference evidence="5" key="1">
    <citation type="submission" date="2021-02" db="EMBL/GenBank/DDBJ databases">
        <authorList>
            <person name="Dougan E. K."/>
            <person name="Rhodes N."/>
            <person name="Thang M."/>
            <person name="Chan C."/>
        </authorList>
    </citation>
    <scope>NUCLEOTIDE SEQUENCE</scope>
</reference>
<dbReference type="Pfam" id="PF13637">
    <property type="entry name" value="Ank_4"/>
    <property type="match status" value="1"/>
</dbReference>
<evidence type="ECO:0000313" key="6">
    <source>
        <dbReference type="Proteomes" id="UP000604046"/>
    </source>
</evidence>
<dbReference type="InterPro" id="IPR050889">
    <property type="entry name" value="Dendritic_Spine_Reg/Scaffold"/>
</dbReference>
<feature type="repeat" description="ANK" evidence="3">
    <location>
        <begin position="216"/>
        <end position="248"/>
    </location>
</feature>
<dbReference type="EMBL" id="CAJNDS010000105">
    <property type="protein sequence ID" value="CAE6958332.1"/>
    <property type="molecule type" value="Genomic_DNA"/>
</dbReference>
<dbReference type="PROSITE" id="PS50297">
    <property type="entry name" value="ANK_REP_REGION"/>
    <property type="match status" value="3"/>
</dbReference>
<feature type="repeat" description="ANK" evidence="3">
    <location>
        <begin position="183"/>
        <end position="215"/>
    </location>
</feature>
<dbReference type="Pfam" id="PF12796">
    <property type="entry name" value="Ank_2"/>
    <property type="match status" value="1"/>
</dbReference>
<proteinExistence type="predicted"/>
<dbReference type="InterPro" id="IPR000626">
    <property type="entry name" value="Ubiquitin-like_dom"/>
</dbReference>
<keyword evidence="2 3" id="KW-0040">ANK repeat</keyword>
<protein>
    <submittedName>
        <fullName evidence="5">TANC2 protein</fullName>
    </submittedName>
</protein>
<dbReference type="AlphaFoldDB" id="A0A812HQW4"/>
<organism evidence="5 6">
    <name type="scientific">Symbiodinium natans</name>
    <dbReference type="NCBI Taxonomy" id="878477"/>
    <lineage>
        <taxon>Eukaryota</taxon>
        <taxon>Sar</taxon>
        <taxon>Alveolata</taxon>
        <taxon>Dinophyceae</taxon>
        <taxon>Suessiales</taxon>
        <taxon>Symbiodiniaceae</taxon>
        <taxon>Symbiodinium</taxon>
    </lineage>
</organism>
<dbReference type="SUPFAM" id="SSF48403">
    <property type="entry name" value="Ankyrin repeat"/>
    <property type="match status" value="1"/>
</dbReference>
<dbReference type="PROSITE" id="PS50053">
    <property type="entry name" value="UBIQUITIN_2"/>
    <property type="match status" value="1"/>
</dbReference>